<accession>A0A9P1IA66</accession>
<dbReference type="AlphaFoldDB" id="A0A9P1IA66"/>
<evidence type="ECO:0000313" key="1">
    <source>
        <dbReference type="EMBL" id="CAI5440421.1"/>
    </source>
</evidence>
<protein>
    <submittedName>
        <fullName evidence="1">Uncharacterized protein</fullName>
    </submittedName>
</protein>
<comment type="caution">
    <text evidence="1">The sequence shown here is derived from an EMBL/GenBank/DDBJ whole genome shotgun (WGS) entry which is preliminary data.</text>
</comment>
<keyword evidence="2" id="KW-1185">Reference proteome</keyword>
<reference evidence="1" key="1">
    <citation type="submission" date="2022-11" db="EMBL/GenBank/DDBJ databases">
        <authorList>
            <person name="Kikuchi T."/>
        </authorList>
    </citation>
    <scope>NUCLEOTIDE SEQUENCE</scope>
    <source>
        <strain evidence="1">PS1010</strain>
    </source>
</reference>
<proteinExistence type="predicted"/>
<gene>
    <name evidence="1" type="ORF">CAMP_LOCUS3058</name>
</gene>
<evidence type="ECO:0000313" key="2">
    <source>
        <dbReference type="Proteomes" id="UP001152747"/>
    </source>
</evidence>
<organism evidence="1 2">
    <name type="scientific">Caenorhabditis angaria</name>
    <dbReference type="NCBI Taxonomy" id="860376"/>
    <lineage>
        <taxon>Eukaryota</taxon>
        <taxon>Metazoa</taxon>
        <taxon>Ecdysozoa</taxon>
        <taxon>Nematoda</taxon>
        <taxon>Chromadorea</taxon>
        <taxon>Rhabditida</taxon>
        <taxon>Rhabditina</taxon>
        <taxon>Rhabditomorpha</taxon>
        <taxon>Rhabditoidea</taxon>
        <taxon>Rhabditidae</taxon>
        <taxon>Peloderinae</taxon>
        <taxon>Caenorhabditis</taxon>
    </lineage>
</organism>
<sequence length="224" mass="26667">MITREYLEGVLKRFKDEDENSRIMTRGADLPVNPHIDEPEVYLSRRIFVITAKDQRIRDKDRTLVYHEDTLIEHWALEVELIQREVYVERTDGDVYRVNEFGLMAPECRERRNEVVLHPQGKSLVPAPNKEYLSPFIPIRNARQFSTPINYVITYYRECYSVHQKNFMNWVHNQKIPRHFVSMSPLNCPKIEEIDDGEPSTIIVEEYQQDEEQLALFNVPFVNR</sequence>
<name>A0A9P1IA66_9PELO</name>
<dbReference type="EMBL" id="CANHGI010000001">
    <property type="protein sequence ID" value="CAI5440421.1"/>
    <property type="molecule type" value="Genomic_DNA"/>
</dbReference>
<dbReference type="Proteomes" id="UP001152747">
    <property type="component" value="Unassembled WGS sequence"/>
</dbReference>